<dbReference type="PANTHER" id="PTHR30204">
    <property type="entry name" value="REDOX-CYCLING DRUG-SENSING TRANSCRIPTIONAL ACTIVATOR SOXR"/>
    <property type="match status" value="1"/>
</dbReference>
<dbReference type="InterPro" id="IPR000551">
    <property type="entry name" value="MerR-type_HTH_dom"/>
</dbReference>
<evidence type="ECO:0000256" key="1">
    <source>
        <dbReference type="ARBA" id="ARBA00023125"/>
    </source>
</evidence>
<evidence type="ECO:0000259" key="3">
    <source>
        <dbReference type="PROSITE" id="PS50937"/>
    </source>
</evidence>
<feature type="domain" description="HTH merR-type" evidence="3">
    <location>
        <begin position="24"/>
        <end position="91"/>
    </location>
</feature>
<gene>
    <name evidence="4" type="ORF">ACFSQT_06575</name>
</gene>
<dbReference type="PANTHER" id="PTHR30204:SF58">
    <property type="entry name" value="HTH-TYPE TRANSCRIPTIONAL REGULATOR YFMP"/>
    <property type="match status" value="1"/>
</dbReference>
<evidence type="ECO:0000313" key="4">
    <source>
        <dbReference type="EMBL" id="MFD2052784.1"/>
    </source>
</evidence>
<organism evidence="4 5">
    <name type="scientific">Mesorhizobium calcicola</name>
    <dbReference type="NCBI Taxonomy" id="1300310"/>
    <lineage>
        <taxon>Bacteria</taxon>
        <taxon>Pseudomonadati</taxon>
        <taxon>Pseudomonadota</taxon>
        <taxon>Alphaproteobacteria</taxon>
        <taxon>Hyphomicrobiales</taxon>
        <taxon>Phyllobacteriaceae</taxon>
        <taxon>Mesorhizobium</taxon>
    </lineage>
</organism>
<reference evidence="5" key="1">
    <citation type="journal article" date="2019" name="Int. J. Syst. Evol. Microbiol.">
        <title>The Global Catalogue of Microorganisms (GCM) 10K type strain sequencing project: providing services to taxonomists for standard genome sequencing and annotation.</title>
        <authorList>
            <consortium name="The Broad Institute Genomics Platform"/>
            <consortium name="The Broad Institute Genome Sequencing Center for Infectious Disease"/>
            <person name="Wu L."/>
            <person name="Ma J."/>
        </authorList>
    </citation>
    <scope>NUCLEOTIDE SEQUENCE [LARGE SCALE GENOMIC DNA]</scope>
    <source>
        <strain evidence="5">CGMCC 1.16226</strain>
    </source>
</reference>
<dbReference type="PROSITE" id="PS50937">
    <property type="entry name" value="HTH_MERR_2"/>
    <property type="match status" value="1"/>
</dbReference>
<dbReference type="SMART" id="SM00422">
    <property type="entry name" value="HTH_MERR"/>
    <property type="match status" value="1"/>
</dbReference>
<keyword evidence="1 4" id="KW-0238">DNA-binding</keyword>
<dbReference type="InterPro" id="IPR047057">
    <property type="entry name" value="MerR_fam"/>
</dbReference>
<dbReference type="CDD" id="cd04776">
    <property type="entry name" value="HTH_GnyR"/>
    <property type="match status" value="1"/>
</dbReference>
<dbReference type="RefSeq" id="WP_379017670.1">
    <property type="nucleotide sequence ID" value="NZ_JBHUGY010000013.1"/>
</dbReference>
<name>A0ABW4WBK7_9HYPH</name>
<proteinExistence type="predicted"/>
<dbReference type="Pfam" id="PF13411">
    <property type="entry name" value="MerR_1"/>
    <property type="match status" value="1"/>
</dbReference>
<sequence>MKLISAGETAANTNNMSVEPGEDLVRIGEMSKKYGVTLRTLRFYEDKGLLNPQRDGSTRLYTRRDKARLKLILLGRKVGFSLRDVKQMMDLYDPTGSNTKQLRLALDKSEKQLARLQKQRALIDDAINELSGSMSAVRQMLAERSAPQASVAG</sequence>
<dbReference type="Proteomes" id="UP001597349">
    <property type="component" value="Unassembled WGS sequence"/>
</dbReference>
<keyword evidence="5" id="KW-1185">Reference proteome</keyword>
<feature type="coiled-coil region" evidence="2">
    <location>
        <begin position="99"/>
        <end position="126"/>
    </location>
</feature>
<protein>
    <submittedName>
        <fullName evidence="4">MerR family DNA-binding transcriptional regulator</fullName>
    </submittedName>
</protein>
<dbReference type="Gene3D" id="1.10.1660.10">
    <property type="match status" value="1"/>
</dbReference>
<keyword evidence="2" id="KW-0175">Coiled coil</keyword>
<dbReference type="EMBL" id="JBHUGY010000013">
    <property type="protein sequence ID" value="MFD2052784.1"/>
    <property type="molecule type" value="Genomic_DNA"/>
</dbReference>
<accession>A0ABW4WBK7</accession>
<evidence type="ECO:0000313" key="5">
    <source>
        <dbReference type="Proteomes" id="UP001597349"/>
    </source>
</evidence>
<evidence type="ECO:0000256" key="2">
    <source>
        <dbReference type="SAM" id="Coils"/>
    </source>
</evidence>
<dbReference type="SUPFAM" id="SSF46955">
    <property type="entry name" value="Putative DNA-binding domain"/>
    <property type="match status" value="1"/>
</dbReference>
<comment type="caution">
    <text evidence="4">The sequence shown here is derived from an EMBL/GenBank/DDBJ whole genome shotgun (WGS) entry which is preliminary data.</text>
</comment>
<dbReference type="InterPro" id="IPR009061">
    <property type="entry name" value="DNA-bd_dom_put_sf"/>
</dbReference>
<dbReference type="GO" id="GO:0003677">
    <property type="term" value="F:DNA binding"/>
    <property type="evidence" value="ECO:0007669"/>
    <property type="project" value="UniProtKB-KW"/>
</dbReference>